<dbReference type="GO" id="GO:0003676">
    <property type="term" value="F:nucleic acid binding"/>
    <property type="evidence" value="ECO:0007669"/>
    <property type="project" value="InterPro"/>
</dbReference>
<dbReference type="SUPFAM" id="SSF54928">
    <property type="entry name" value="RNA-binding domain, RBD"/>
    <property type="match status" value="1"/>
</dbReference>
<dbReference type="InterPro" id="IPR035979">
    <property type="entry name" value="RBD_domain_sf"/>
</dbReference>
<dbReference type="InParanoid" id="A2EEF3"/>
<evidence type="ECO:0000256" key="4">
    <source>
        <dbReference type="ARBA" id="ARBA00022927"/>
    </source>
</evidence>
<keyword evidence="3 8" id="KW-0509">mRNA transport</keyword>
<dbReference type="Pfam" id="PF05172">
    <property type="entry name" value="RRM_Nup35"/>
    <property type="match status" value="1"/>
</dbReference>
<feature type="domain" description="RRM Nup35-type" evidence="9">
    <location>
        <begin position="72"/>
        <end position="157"/>
    </location>
</feature>
<dbReference type="SMR" id="A2EEF3"/>
<gene>
    <name evidence="10" type="ORF">TVAG_486060</name>
</gene>
<keyword evidence="5" id="KW-0811">Translocation</keyword>
<dbReference type="RefSeq" id="XP_001321182.1">
    <property type="nucleotide sequence ID" value="XM_001321147.1"/>
</dbReference>
<dbReference type="PANTHER" id="PTHR21527">
    <property type="entry name" value="NUCLEOPORIN NUP35"/>
    <property type="match status" value="1"/>
</dbReference>
<dbReference type="InterPro" id="IPR012677">
    <property type="entry name" value="Nucleotide-bd_a/b_plait_sf"/>
</dbReference>
<accession>A2EEF3</accession>
<keyword evidence="4" id="KW-0653">Protein transport</keyword>
<evidence type="ECO:0000313" key="11">
    <source>
        <dbReference type="Proteomes" id="UP000001542"/>
    </source>
</evidence>
<dbReference type="EMBL" id="DS113367">
    <property type="protein sequence ID" value="EAY08959.1"/>
    <property type="molecule type" value="Genomic_DNA"/>
</dbReference>
<dbReference type="CDD" id="cd12441">
    <property type="entry name" value="RRM_Nup53_like"/>
    <property type="match status" value="1"/>
</dbReference>
<evidence type="ECO:0000256" key="7">
    <source>
        <dbReference type="ARBA" id="ARBA00023242"/>
    </source>
</evidence>
<evidence type="ECO:0000256" key="5">
    <source>
        <dbReference type="ARBA" id="ARBA00023010"/>
    </source>
</evidence>
<dbReference type="VEuPathDB" id="TrichDB:TVAGG3_0691360"/>
<keyword evidence="7 8" id="KW-0539">Nucleus</keyword>
<evidence type="ECO:0000256" key="3">
    <source>
        <dbReference type="ARBA" id="ARBA00022816"/>
    </source>
</evidence>
<reference evidence="10" key="2">
    <citation type="journal article" date="2007" name="Science">
        <title>Draft genome sequence of the sexually transmitted pathogen Trichomonas vaginalis.</title>
        <authorList>
            <person name="Carlton J.M."/>
            <person name="Hirt R.P."/>
            <person name="Silva J.C."/>
            <person name="Delcher A.L."/>
            <person name="Schatz M."/>
            <person name="Zhao Q."/>
            <person name="Wortman J.R."/>
            <person name="Bidwell S.L."/>
            <person name="Alsmark U.C.M."/>
            <person name="Besteiro S."/>
            <person name="Sicheritz-Ponten T."/>
            <person name="Noel C.J."/>
            <person name="Dacks J.B."/>
            <person name="Foster P.G."/>
            <person name="Simillion C."/>
            <person name="Van de Peer Y."/>
            <person name="Miranda-Saavedra D."/>
            <person name="Barton G.J."/>
            <person name="Westrop G.D."/>
            <person name="Mueller S."/>
            <person name="Dessi D."/>
            <person name="Fiori P.L."/>
            <person name="Ren Q."/>
            <person name="Paulsen I."/>
            <person name="Zhang H."/>
            <person name="Bastida-Corcuera F.D."/>
            <person name="Simoes-Barbosa A."/>
            <person name="Brown M.T."/>
            <person name="Hayes R.D."/>
            <person name="Mukherjee M."/>
            <person name="Okumura C.Y."/>
            <person name="Schneider R."/>
            <person name="Smith A.J."/>
            <person name="Vanacova S."/>
            <person name="Villalvazo M."/>
            <person name="Haas B.J."/>
            <person name="Pertea M."/>
            <person name="Feldblyum T.V."/>
            <person name="Utterback T.R."/>
            <person name="Shu C.L."/>
            <person name="Osoegawa K."/>
            <person name="de Jong P.J."/>
            <person name="Hrdy I."/>
            <person name="Horvathova L."/>
            <person name="Zubacova Z."/>
            <person name="Dolezal P."/>
            <person name="Malik S.B."/>
            <person name="Logsdon J.M. Jr."/>
            <person name="Henze K."/>
            <person name="Gupta A."/>
            <person name="Wang C.C."/>
            <person name="Dunne R.L."/>
            <person name="Upcroft J.A."/>
            <person name="Upcroft P."/>
            <person name="White O."/>
            <person name="Salzberg S.L."/>
            <person name="Tang P."/>
            <person name="Chiu C.-H."/>
            <person name="Lee Y.-S."/>
            <person name="Embley T.M."/>
            <person name="Coombs G.H."/>
            <person name="Mottram J.C."/>
            <person name="Tachezy J."/>
            <person name="Fraser-Liggett C.M."/>
            <person name="Johnson P.J."/>
        </authorList>
    </citation>
    <scope>NUCLEOTIDE SEQUENCE [LARGE SCALE GENOMIC DNA]</scope>
    <source>
        <strain evidence="10">G3</strain>
    </source>
</reference>
<dbReference type="VEuPathDB" id="TrichDB:TVAG_486060"/>
<reference evidence="10" key="1">
    <citation type="submission" date="2006-10" db="EMBL/GenBank/DDBJ databases">
        <authorList>
            <person name="Amadeo P."/>
            <person name="Zhao Q."/>
            <person name="Wortman J."/>
            <person name="Fraser-Liggett C."/>
            <person name="Carlton J."/>
        </authorList>
    </citation>
    <scope>NUCLEOTIDE SEQUENCE</scope>
    <source>
        <strain evidence="10">G3</strain>
    </source>
</reference>
<dbReference type="PANTHER" id="PTHR21527:SF6">
    <property type="entry name" value="NUCLEOPORIN NUP35"/>
    <property type="match status" value="1"/>
</dbReference>
<dbReference type="GO" id="GO:0051028">
    <property type="term" value="P:mRNA transport"/>
    <property type="evidence" value="ECO:0007669"/>
    <property type="project" value="UniProtKB-UniRule"/>
</dbReference>
<evidence type="ECO:0000256" key="8">
    <source>
        <dbReference type="PROSITE-ProRule" id="PRU00804"/>
    </source>
</evidence>
<dbReference type="InterPro" id="IPR007846">
    <property type="entry name" value="RRM_NUP35_dom"/>
</dbReference>
<protein>
    <recommendedName>
        <fullName evidence="9">RRM Nup35-type domain-containing protein</fullName>
    </recommendedName>
</protein>
<keyword evidence="11" id="KW-1185">Reference proteome</keyword>
<evidence type="ECO:0000256" key="2">
    <source>
        <dbReference type="ARBA" id="ARBA00022448"/>
    </source>
</evidence>
<evidence type="ECO:0000256" key="6">
    <source>
        <dbReference type="ARBA" id="ARBA00023132"/>
    </source>
</evidence>
<organism evidence="10 11">
    <name type="scientific">Trichomonas vaginalis (strain ATCC PRA-98 / G3)</name>
    <dbReference type="NCBI Taxonomy" id="412133"/>
    <lineage>
        <taxon>Eukaryota</taxon>
        <taxon>Metamonada</taxon>
        <taxon>Parabasalia</taxon>
        <taxon>Trichomonadida</taxon>
        <taxon>Trichomonadidae</taxon>
        <taxon>Trichomonas</taxon>
    </lineage>
</organism>
<dbReference type="Proteomes" id="UP000001542">
    <property type="component" value="Unassembled WGS sequence"/>
</dbReference>
<dbReference type="GO" id="GO:0015031">
    <property type="term" value="P:protein transport"/>
    <property type="evidence" value="ECO:0007669"/>
    <property type="project" value="UniProtKB-KW"/>
</dbReference>
<dbReference type="Gene3D" id="3.30.70.330">
    <property type="match status" value="1"/>
</dbReference>
<dbReference type="AlphaFoldDB" id="A2EEF3"/>
<evidence type="ECO:0000259" key="9">
    <source>
        <dbReference type="PROSITE" id="PS51472"/>
    </source>
</evidence>
<keyword evidence="2 8" id="KW-0813">Transport</keyword>
<keyword evidence="6 8" id="KW-0906">Nuclear pore complex</keyword>
<evidence type="ECO:0000313" key="10">
    <source>
        <dbReference type="EMBL" id="EAY08959.1"/>
    </source>
</evidence>
<proteinExistence type="predicted"/>
<name>A2EEF3_TRIV3</name>
<sequence>MLPQSSEWIETRLFRPKIATAKVSDRGLKRGSFRNMSEKALFGKTGPEYLGEPPTNSLYDITLHESVSDLSSVSSGWITVYGNSTISKNELIHYFIKYGEIISVEYQACNWISLEFSKRTEAERAVKENSKPILIYGRSAVFARMGRHQANKENEEQEEIQELDTLESTEELSLLTQIQLFLESLLYMFI</sequence>
<evidence type="ECO:0000256" key="1">
    <source>
        <dbReference type="ARBA" id="ARBA00004567"/>
    </source>
</evidence>
<dbReference type="GO" id="GO:0005643">
    <property type="term" value="C:nuclear pore"/>
    <property type="evidence" value="ECO:0007669"/>
    <property type="project" value="UniProtKB-SubCell"/>
</dbReference>
<dbReference type="KEGG" id="tva:4766870"/>
<dbReference type="PROSITE" id="PS51472">
    <property type="entry name" value="RRM_NUP35"/>
    <property type="match status" value="1"/>
</dbReference>
<comment type="subcellular location">
    <subcellularLocation>
        <location evidence="1">Nucleus</location>
        <location evidence="1">Nuclear pore complex</location>
    </subcellularLocation>
</comment>